<organism evidence="12">
    <name type="scientific">Leptinotarsa decemlineata</name>
    <name type="common">Colorado potato beetle</name>
    <name type="synonym">Doryphora decemlineata</name>
    <dbReference type="NCBI Taxonomy" id="7539"/>
    <lineage>
        <taxon>Eukaryota</taxon>
        <taxon>Metazoa</taxon>
        <taxon>Ecdysozoa</taxon>
        <taxon>Arthropoda</taxon>
        <taxon>Hexapoda</taxon>
        <taxon>Insecta</taxon>
        <taxon>Pterygota</taxon>
        <taxon>Neoptera</taxon>
        <taxon>Endopterygota</taxon>
        <taxon>Coleoptera</taxon>
        <taxon>Polyphaga</taxon>
        <taxon>Cucujiformia</taxon>
        <taxon>Chrysomeloidea</taxon>
        <taxon>Chrysomelidae</taxon>
        <taxon>Chrysomelinae</taxon>
        <taxon>Doryphorini</taxon>
        <taxon>Leptinotarsa</taxon>
    </lineage>
</organism>
<evidence type="ECO:0000313" key="12">
    <source>
        <dbReference type="EMBL" id="ADU33356.1"/>
    </source>
</evidence>
<dbReference type="EMBL" id="HM175851">
    <property type="protein sequence ID" value="ADU33356.1"/>
    <property type="molecule type" value="mRNA"/>
</dbReference>
<dbReference type="InterPro" id="IPR011050">
    <property type="entry name" value="Pectin_lyase_fold/virulence"/>
</dbReference>
<keyword evidence="5 10" id="KW-0378">Hydrolase</keyword>
<reference evidence="12" key="1">
    <citation type="journal article" date="2010" name="PLoS ONE">
        <title>Diversity of beetle genes encoding novel plant cell wall degrading enzymes.</title>
        <authorList>
            <person name="Pauchet Y."/>
            <person name="Wilkinson P."/>
            <person name="Chauhan R."/>
            <person name="Ffrench-Constant R.H."/>
        </authorList>
    </citation>
    <scope>NUCLEOTIDE SEQUENCE</scope>
    <source>
        <tissue evidence="12">Midgut</tissue>
    </source>
</reference>
<evidence type="ECO:0000256" key="10">
    <source>
        <dbReference type="RuleBase" id="RU361169"/>
    </source>
</evidence>
<comment type="catalytic activity">
    <reaction evidence="9">
        <text>(1,4-alpha-D-galacturonosyl)n+m + H2O = (1,4-alpha-D-galacturonosyl)n + (1,4-alpha-D-galacturonosyl)m.</text>
        <dbReference type="EC" id="3.2.1.15"/>
    </reaction>
</comment>
<feature type="chain" id="PRO_5003218268" description="endo-polygalacturonase" evidence="11">
    <location>
        <begin position="23"/>
        <end position="361"/>
    </location>
</feature>
<evidence type="ECO:0000256" key="7">
    <source>
        <dbReference type="ARBA" id="ARBA00023295"/>
    </source>
</evidence>
<dbReference type="GO" id="GO:0071555">
    <property type="term" value="P:cell wall organization"/>
    <property type="evidence" value="ECO:0007669"/>
    <property type="project" value="UniProtKB-KW"/>
</dbReference>
<comment type="similarity">
    <text evidence="1 10">Belongs to the glycosyl hydrolase 28 family.</text>
</comment>
<dbReference type="PANTHER" id="PTHR31884">
    <property type="entry name" value="POLYGALACTURONASE"/>
    <property type="match status" value="1"/>
</dbReference>
<evidence type="ECO:0000256" key="9">
    <source>
        <dbReference type="ARBA" id="ARBA00034074"/>
    </source>
</evidence>
<evidence type="ECO:0000256" key="2">
    <source>
        <dbReference type="ARBA" id="ARBA00012736"/>
    </source>
</evidence>
<keyword evidence="3 11" id="KW-0732">Signal</keyword>
<name>E7CIZ4_LEPDE</name>
<feature type="signal peptide" evidence="11">
    <location>
        <begin position="1"/>
        <end position="22"/>
    </location>
</feature>
<evidence type="ECO:0000256" key="5">
    <source>
        <dbReference type="ARBA" id="ARBA00022801"/>
    </source>
</evidence>
<evidence type="ECO:0000256" key="4">
    <source>
        <dbReference type="ARBA" id="ARBA00022737"/>
    </source>
</evidence>
<keyword evidence="4" id="KW-0677">Repeat</keyword>
<dbReference type="SUPFAM" id="SSF51126">
    <property type="entry name" value="Pectin lyase-like"/>
    <property type="match status" value="1"/>
</dbReference>
<accession>E7CIZ4</accession>
<dbReference type="GO" id="GO:0005576">
    <property type="term" value="C:extracellular region"/>
    <property type="evidence" value="ECO:0007669"/>
    <property type="project" value="TreeGrafter"/>
</dbReference>
<dbReference type="EC" id="3.2.1.15" evidence="2"/>
<keyword evidence="7 10" id="KW-0326">Glycosidase</keyword>
<dbReference type="Gene3D" id="2.160.20.10">
    <property type="entry name" value="Single-stranded right-handed beta-helix, Pectin lyase-like"/>
    <property type="match status" value="1"/>
</dbReference>
<keyword evidence="6" id="KW-1015">Disulfide bond</keyword>
<gene>
    <name evidence="12" type="primary">GH28Pect-2</name>
</gene>
<dbReference type="PANTHER" id="PTHR31884:SF1">
    <property type="entry name" value="POLYGALACTURONASE"/>
    <property type="match status" value="1"/>
</dbReference>
<dbReference type="GO" id="GO:0004650">
    <property type="term" value="F:polygalacturonase activity"/>
    <property type="evidence" value="ECO:0007669"/>
    <property type="project" value="UniProtKB-EC"/>
</dbReference>
<dbReference type="SMART" id="SM00710">
    <property type="entry name" value="PbH1"/>
    <property type="match status" value="3"/>
</dbReference>
<dbReference type="AlphaFoldDB" id="E7CIZ4"/>
<dbReference type="Pfam" id="PF00295">
    <property type="entry name" value="Glyco_hydro_28"/>
    <property type="match status" value="1"/>
</dbReference>
<protein>
    <recommendedName>
        <fullName evidence="2">endo-polygalacturonase</fullName>
        <ecNumber evidence="2">3.2.1.15</ecNumber>
    </recommendedName>
</protein>
<evidence type="ECO:0000256" key="8">
    <source>
        <dbReference type="ARBA" id="ARBA00023316"/>
    </source>
</evidence>
<proteinExistence type="evidence at transcript level"/>
<evidence type="ECO:0000256" key="1">
    <source>
        <dbReference type="ARBA" id="ARBA00008834"/>
    </source>
</evidence>
<evidence type="ECO:0000256" key="3">
    <source>
        <dbReference type="ARBA" id="ARBA00022729"/>
    </source>
</evidence>
<dbReference type="InterPro" id="IPR006626">
    <property type="entry name" value="PbH1"/>
</dbReference>
<dbReference type="OrthoDB" id="1546079at2759"/>
<dbReference type="GO" id="GO:0045490">
    <property type="term" value="P:pectin catabolic process"/>
    <property type="evidence" value="ECO:0007669"/>
    <property type="project" value="TreeGrafter"/>
</dbReference>
<sequence length="361" mass="39044">MFSVKVISLLVTCWALFSITDASAVGEDCTITNFSQVSSVVQRCNNIVVRSLNVPAKQRLHLNLKRGSSLTFSGITRFGVAEWDGPLVIIQGDNLKVNGELGSKLDGQGAEYWDGKGGSGSKKPVLIQIIGSGDFNNIHLLNCPERCASVLGSHLSLVGWNIDVSAGDKNNLGHNTDGFDVVGTDITIRNSVVKNQDDCLVVNRGSDMHFQNIYCSGGHGLSLSIGMSKTSYNDNVARNITFKDCTVVNSDNAIHIKTHKDGAQGLIQDVTYKNITLYNIRNYGMQIQQDYPNHDGRPVGNVPIRGLIITDFKGTMTGKNSVPVEVVCAAGACSDWIWSEIKISGNSKPCSMNYYPSGFSC</sequence>
<dbReference type="InterPro" id="IPR000743">
    <property type="entry name" value="Glyco_hydro_28"/>
</dbReference>
<dbReference type="InterPro" id="IPR050434">
    <property type="entry name" value="Glycosyl_hydrlase_28"/>
</dbReference>
<keyword evidence="8" id="KW-0961">Cell wall biogenesis/degradation</keyword>
<evidence type="ECO:0000256" key="11">
    <source>
        <dbReference type="SAM" id="SignalP"/>
    </source>
</evidence>
<dbReference type="InterPro" id="IPR012334">
    <property type="entry name" value="Pectin_lyas_fold"/>
</dbReference>
<evidence type="ECO:0000256" key="6">
    <source>
        <dbReference type="ARBA" id="ARBA00023157"/>
    </source>
</evidence>